<proteinExistence type="inferred from homology"/>
<dbReference type="SUPFAM" id="SSF51569">
    <property type="entry name" value="Aldolase"/>
    <property type="match status" value="1"/>
</dbReference>
<dbReference type="InterPro" id="IPR000741">
    <property type="entry name" value="FBA_I"/>
</dbReference>
<dbReference type="Proteomes" id="UP000710432">
    <property type="component" value="Unassembled WGS sequence"/>
</dbReference>
<dbReference type="AlphaFoldDB" id="A0A8J6L316"/>
<dbReference type="UniPathway" id="UPA00109">
    <property type="reaction ID" value="UER00183"/>
</dbReference>
<sequence length="211" mass="23547">MENRRFYRRLLLTAADCVNLCIGSVITRHCTRGQWWTSFPPNYQAQVLSVKVDKRVVPLAGTNGETTTQGLDELSGHCAQYKDEADFAKRRCVLKIGEHIPSVLAICIVHILEPEMLPDGDHDLKRHQCVTEKVLALSHLVYLEGTLLKLNMVTTGHVTAFPLTVPPAVPGIPSLRRHHQANLKAINELPLLKPWALTFSYGRALQASKKA</sequence>
<dbReference type="InterPro" id="IPR013785">
    <property type="entry name" value="Aldolase_TIM"/>
</dbReference>
<evidence type="ECO:0000256" key="5">
    <source>
        <dbReference type="ARBA" id="ARBA00023239"/>
    </source>
</evidence>
<comment type="similarity">
    <text evidence="2">Belongs to the class I fructose-bisphosphate aldolase family.</text>
</comment>
<evidence type="ECO:0000313" key="6">
    <source>
        <dbReference type="EMBL" id="KAH0518229.1"/>
    </source>
</evidence>
<dbReference type="EC" id="4.1.2.13" evidence="3"/>
<reference evidence="6" key="1">
    <citation type="submission" date="2020-03" db="EMBL/GenBank/DDBJ databases">
        <title>Studies in the Genomics of Life Span.</title>
        <authorList>
            <person name="Glass D."/>
        </authorList>
    </citation>
    <scope>NUCLEOTIDE SEQUENCE</scope>
    <source>
        <strain evidence="6">LTLLF</strain>
        <tissue evidence="6">Muscle</tissue>
    </source>
</reference>
<dbReference type="Pfam" id="PF00274">
    <property type="entry name" value="Glycolytic"/>
    <property type="match status" value="1"/>
</dbReference>
<evidence type="ECO:0000256" key="4">
    <source>
        <dbReference type="ARBA" id="ARBA00023152"/>
    </source>
</evidence>
<protein>
    <recommendedName>
        <fullName evidence="3">fructose-bisphosphate aldolase</fullName>
        <ecNumber evidence="3">4.1.2.13</ecNumber>
    </recommendedName>
</protein>
<gene>
    <name evidence="6" type="ORF">LTLLF_117750</name>
</gene>
<keyword evidence="4" id="KW-0324">Glycolysis</keyword>
<name>A0A8J6L316_MICOH</name>
<dbReference type="GO" id="GO:0006096">
    <property type="term" value="P:glycolytic process"/>
    <property type="evidence" value="ECO:0007669"/>
    <property type="project" value="UniProtKB-UniPathway"/>
</dbReference>
<dbReference type="EMBL" id="JAATJU010012499">
    <property type="protein sequence ID" value="KAH0518229.1"/>
    <property type="molecule type" value="Genomic_DNA"/>
</dbReference>
<evidence type="ECO:0000256" key="3">
    <source>
        <dbReference type="ARBA" id="ARBA00013068"/>
    </source>
</evidence>
<dbReference type="PANTHER" id="PTHR11627">
    <property type="entry name" value="FRUCTOSE-BISPHOSPHATE ALDOLASE"/>
    <property type="match status" value="1"/>
</dbReference>
<evidence type="ECO:0000256" key="2">
    <source>
        <dbReference type="ARBA" id="ARBA00010387"/>
    </source>
</evidence>
<dbReference type="Gene3D" id="3.20.20.70">
    <property type="entry name" value="Aldolase class I"/>
    <property type="match status" value="1"/>
</dbReference>
<comment type="pathway">
    <text evidence="1">Carbohydrate degradation; glycolysis; D-glyceraldehyde 3-phosphate and glycerone phosphate from D-glucose: step 4/4.</text>
</comment>
<evidence type="ECO:0000313" key="7">
    <source>
        <dbReference type="Proteomes" id="UP000710432"/>
    </source>
</evidence>
<evidence type="ECO:0000256" key="1">
    <source>
        <dbReference type="ARBA" id="ARBA00004714"/>
    </source>
</evidence>
<dbReference type="GO" id="GO:0004332">
    <property type="term" value="F:fructose-bisphosphate aldolase activity"/>
    <property type="evidence" value="ECO:0007669"/>
    <property type="project" value="UniProtKB-EC"/>
</dbReference>
<accession>A0A8J6L316</accession>
<organism evidence="6 7">
    <name type="scientific">Microtus ochrogaster</name>
    <name type="common">Prairie vole</name>
    <dbReference type="NCBI Taxonomy" id="79684"/>
    <lineage>
        <taxon>Eukaryota</taxon>
        <taxon>Metazoa</taxon>
        <taxon>Chordata</taxon>
        <taxon>Craniata</taxon>
        <taxon>Vertebrata</taxon>
        <taxon>Euteleostomi</taxon>
        <taxon>Mammalia</taxon>
        <taxon>Eutheria</taxon>
        <taxon>Euarchontoglires</taxon>
        <taxon>Glires</taxon>
        <taxon>Rodentia</taxon>
        <taxon>Myomorpha</taxon>
        <taxon>Muroidea</taxon>
        <taxon>Cricetidae</taxon>
        <taxon>Arvicolinae</taxon>
        <taxon>Microtus</taxon>
    </lineage>
</organism>
<comment type="caution">
    <text evidence="6">The sequence shown here is derived from an EMBL/GenBank/DDBJ whole genome shotgun (WGS) entry which is preliminary data.</text>
</comment>
<keyword evidence="5" id="KW-0456">Lyase</keyword>